<keyword evidence="4 5" id="KW-0456">Lyase</keyword>
<evidence type="ECO:0000256" key="2">
    <source>
        <dbReference type="ARBA" id="ARBA00006472"/>
    </source>
</evidence>
<dbReference type="PANTHER" id="PTHR12599">
    <property type="entry name" value="PTERIN-4-ALPHA-CARBINOLAMINE DEHYDRATASE"/>
    <property type="match status" value="1"/>
</dbReference>
<name>A0A6N6RG55_9FLAO</name>
<dbReference type="InterPro" id="IPR036428">
    <property type="entry name" value="PCD_sf"/>
</dbReference>
<dbReference type="GO" id="GO:0008124">
    <property type="term" value="F:4-alpha-hydroxytetrahydrobiopterin dehydratase activity"/>
    <property type="evidence" value="ECO:0007669"/>
    <property type="project" value="UniProtKB-EC"/>
</dbReference>
<gene>
    <name evidence="5" type="ORF">F8C67_07795</name>
</gene>
<comment type="catalytic activity">
    <reaction evidence="1">
        <text>(4aS,6R)-4a-hydroxy-L-erythro-5,6,7,8-tetrahydrobiopterin = (6R)-L-erythro-6,7-dihydrobiopterin + H2O</text>
        <dbReference type="Rhea" id="RHEA:11920"/>
        <dbReference type="ChEBI" id="CHEBI:15377"/>
        <dbReference type="ChEBI" id="CHEBI:15642"/>
        <dbReference type="ChEBI" id="CHEBI:43120"/>
        <dbReference type="EC" id="4.2.1.96"/>
    </reaction>
</comment>
<reference evidence="5 6" key="1">
    <citation type="submission" date="2019-09" db="EMBL/GenBank/DDBJ databases">
        <title>Genomes of family Cryomorphaceae.</title>
        <authorList>
            <person name="Bowman J.P."/>
        </authorList>
    </citation>
    <scope>NUCLEOTIDE SEQUENCE [LARGE SCALE GENOMIC DNA]</scope>
    <source>
        <strain evidence="5 6">LMG 25704</strain>
    </source>
</reference>
<dbReference type="OrthoDB" id="9794987at2"/>
<dbReference type="AlphaFoldDB" id="A0A6N6RG55"/>
<evidence type="ECO:0000256" key="4">
    <source>
        <dbReference type="ARBA" id="ARBA00023239"/>
    </source>
</evidence>
<comment type="caution">
    <text evidence="5">The sequence shown here is derived from an EMBL/GenBank/DDBJ whole genome shotgun (WGS) entry which is preliminary data.</text>
</comment>
<dbReference type="Gene3D" id="3.30.1360.20">
    <property type="entry name" value="Transcriptional coactivator/pterin dehydratase"/>
    <property type="match status" value="1"/>
</dbReference>
<evidence type="ECO:0000313" key="6">
    <source>
        <dbReference type="Proteomes" id="UP000468650"/>
    </source>
</evidence>
<dbReference type="GO" id="GO:0006729">
    <property type="term" value="P:tetrahydrobiopterin biosynthetic process"/>
    <property type="evidence" value="ECO:0007669"/>
    <property type="project" value="InterPro"/>
</dbReference>
<protein>
    <recommendedName>
        <fullName evidence="3">4a-hydroxytetrahydrobiopterin dehydratase</fullName>
        <ecNumber evidence="3">4.2.1.96</ecNumber>
    </recommendedName>
</protein>
<dbReference type="NCBIfam" id="NF002017">
    <property type="entry name" value="PRK00823.1-2"/>
    <property type="match status" value="1"/>
</dbReference>
<evidence type="ECO:0000256" key="3">
    <source>
        <dbReference type="ARBA" id="ARBA00013252"/>
    </source>
</evidence>
<evidence type="ECO:0000256" key="1">
    <source>
        <dbReference type="ARBA" id="ARBA00001554"/>
    </source>
</evidence>
<dbReference type="CDD" id="cd00488">
    <property type="entry name" value="PCD_DCoH"/>
    <property type="match status" value="1"/>
</dbReference>
<keyword evidence="6" id="KW-1185">Reference proteome</keyword>
<organism evidence="5 6">
    <name type="scientific">Phaeocystidibacter luteus</name>
    <dbReference type="NCBI Taxonomy" id="911197"/>
    <lineage>
        <taxon>Bacteria</taxon>
        <taxon>Pseudomonadati</taxon>
        <taxon>Bacteroidota</taxon>
        <taxon>Flavobacteriia</taxon>
        <taxon>Flavobacteriales</taxon>
        <taxon>Phaeocystidibacteraceae</taxon>
        <taxon>Phaeocystidibacter</taxon>
    </lineage>
</organism>
<dbReference type="EMBL" id="WBVO01000005">
    <property type="protein sequence ID" value="KAB2810130.1"/>
    <property type="molecule type" value="Genomic_DNA"/>
</dbReference>
<dbReference type="Pfam" id="PF01329">
    <property type="entry name" value="Pterin_4a"/>
    <property type="match status" value="1"/>
</dbReference>
<accession>A0A6N6RG55</accession>
<proteinExistence type="inferred from homology"/>
<sequence length="79" mass="9164">MSHFLKVKDQLVAEFEFNEFNSAIRFVNQIAELAEREHHHPDIDIRYTKVTVKLSTHDAGNVATEKDYSLAEKIETLFS</sequence>
<dbReference type="EC" id="4.2.1.96" evidence="3"/>
<dbReference type="PANTHER" id="PTHR12599:SF0">
    <property type="entry name" value="PTERIN-4-ALPHA-CARBINOLAMINE DEHYDRATASE"/>
    <property type="match status" value="1"/>
</dbReference>
<dbReference type="RefSeq" id="WP_151667274.1">
    <property type="nucleotide sequence ID" value="NZ_WBVO01000005.1"/>
</dbReference>
<dbReference type="SUPFAM" id="SSF55248">
    <property type="entry name" value="PCD-like"/>
    <property type="match status" value="1"/>
</dbReference>
<comment type="similarity">
    <text evidence="2">Belongs to the pterin-4-alpha-carbinolamine dehydratase family.</text>
</comment>
<evidence type="ECO:0000313" key="5">
    <source>
        <dbReference type="EMBL" id="KAB2810130.1"/>
    </source>
</evidence>
<dbReference type="Proteomes" id="UP000468650">
    <property type="component" value="Unassembled WGS sequence"/>
</dbReference>
<dbReference type="InterPro" id="IPR001533">
    <property type="entry name" value="Pterin_deHydtase"/>
</dbReference>